<dbReference type="Pfam" id="PF08241">
    <property type="entry name" value="Methyltransf_11"/>
    <property type="match status" value="1"/>
</dbReference>
<organism evidence="2 3">
    <name type="scientific">Callosobruchus maculatus</name>
    <name type="common">Southern cowpea weevil</name>
    <name type="synonym">Pulse bruchid</name>
    <dbReference type="NCBI Taxonomy" id="64391"/>
    <lineage>
        <taxon>Eukaryota</taxon>
        <taxon>Metazoa</taxon>
        <taxon>Ecdysozoa</taxon>
        <taxon>Arthropoda</taxon>
        <taxon>Hexapoda</taxon>
        <taxon>Insecta</taxon>
        <taxon>Pterygota</taxon>
        <taxon>Neoptera</taxon>
        <taxon>Endopterygota</taxon>
        <taxon>Coleoptera</taxon>
        <taxon>Polyphaga</taxon>
        <taxon>Cucujiformia</taxon>
        <taxon>Chrysomeloidea</taxon>
        <taxon>Chrysomelidae</taxon>
        <taxon>Bruchinae</taxon>
        <taxon>Bruchini</taxon>
        <taxon>Callosobruchus</taxon>
    </lineage>
</organism>
<protein>
    <recommendedName>
        <fullName evidence="1">Methyltransferase type 11 domain-containing protein</fullName>
    </recommendedName>
</protein>
<name>A0A653DG50_CALMS</name>
<dbReference type="AlphaFoldDB" id="A0A653DG50"/>
<keyword evidence="3" id="KW-1185">Reference proteome</keyword>
<dbReference type="InterPro" id="IPR013216">
    <property type="entry name" value="Methyltransf_11"/>
</dbReference>
<dbReference type="InterPro" id="IPR029063">
    <property type="entry name" value="SAM-dependent_MTases_sf"/>
</dbReference>
<dbReference type="SUPFAM" id="SSF53335">
    <property type="entry name" value="S-adenosyl-L-methionine-dependent methyltransferases"/>
    <property type="match status" value="1"/>
</dbReference>
<evidence type="ECO:0000313" key="2">
    <source>
        <dbReference type="EMBL" id="VEN59193.1"/>
    </source>
</evidence>
<reference evidence="2 3" key="1">
    <citation type="submission" date="2019-01" db="EMBL/GenBank/DDBJ databases">
        <authorList>
            <person name="Sayadi A."/>
        </authorList>
    </citation>
    <scope>NUCLEOTIDE SEQUENCE [LARGE SCALE GENOMIC DNA]</scope>
</reference>
<dbReference type="CDD" id="cd02440">
    <property type="entry name" value="AdoMet_MTases"/>
    <property type="match status" value="1"/>
</dbReference>
<sequence length="295" mass="33827">MDQPSLYSRYSELQHADNLFVLERYLRLLRWDGVAPPGAGAGVGVGAADRGGPYAVLDVGVGDGHFAVEVLVPRLPGNCERFVGVDSSEAMVTFANQHYRSRCMEFVHLDISSETVEASLECSFDHVFSFYTLHWVKRQRQAFHNIYKLLKPGGDALLTFLATNPIYDIHQIMAKNKKWKPYIKTDYIAPYHQKKHPEKQLENVLKKTGFVKYMCRVENRTHQFHGYDILRKSINAVNPILSKLTGDDAEDYMNDFMDEVRHLPSVKIEKINNNEETITIHYKLFIVYAVKPDDT</sequence>
<dbReference type="Proteomes" id="UP000410492">
    <property type="component" value="Unassembled WGS sequence"/>
</dbReference>
<dbReference type="GO" id="GO:0008757">
    <property type="term" value="F:S-adenosylmethionine-dependent methyltransferase activity"/>
    <property type="evidence" value="ECO:0007669"/>
    <property type="project" value="InterPro"/>
</dbReference>
<proteinExistence type="predicted"/>
<gene>
    <name evidence="2" type="ORF">CALMAC_LOCUS17317</name>
</gene>
<accession>A0A653DG50</accession>
<dbReference type="EMBL" id="CAACVG010011941">
    <property type="protein sequence ID" value="VEN59193.1"/>
    <property type="molecule type" value="Genomic_DNA"/>
</dbReference>
<dbReference type="PANTHER" id="PTHR43861">
    <property type="entry name" value="TRANS-ACONITATE 2-METHYLTRANSFERASE-RELATED"/>
    <property type="match status" value="1"/>
</dbReference>
<evidence type="ECO:0000313" key="3">
    <source>
        <dbReference type="Proteomes" id="UP000410492"/>
    </source>
</evidence>
<dbReference type="OrthoDB" id="66144at2759"/>
<dbReference type="Gene3D" id="3.40.50.150">
    <property type="entry name" value="Vaccinia Virus protein VP39"/>
    <property type="match status" value="1"/>
</dbReference>
<feature type="domain" description="Methyltransferase type 11" evidence="1">
    <location>
        <begin position="57"/>
        <end position="156"/>
    </location>
</feature>
<evidence type="ECO:0000259" key="1">
    <source>
        <dbReference type="Pfam" id="PF08241"/>
    </source>
</evidence>
<dbReference type="PANTHER" id="PTHR43861:SF1">
    <property type="entry name" value="TRANS-ACONITATE 2-METHYLTRANSFERASE"/>
    <property type="match status" value="1"/>
</dbReference>